<reference evidence="3" key="1">
    <citation type="submission" date="2016-05" db="EMBL/GenBank/DDBJ databases">
        <authorList>
            <person name="Adebesin M.O."/>
            <person name="Ahama K."/>
            <person name="Alekasir E.M.M."/>
            <person name="Ali S."/>
            <person name="Aligholizadeh E."/>
            <person name="Allison J.M."/>
            <person name="Alzaher A."/>
            <person name="Andaya C.D."/>
            <person name="Asfaw S."/>
            <person name="Bansal N."/>
            <person name="Beauchard M.A."/>
            <person name="Betancourt K.A."/>
            <person name="Bhatia B."/>
            <person name="Boretti N.A."/>
            <person name="Brondi J.N."/>
            <person name="Byrd C.E."/>
            <person name="Cao A."/>
            <person name="Cardosa E.A."/>
            <person name="Carter A."/>
            <person name="Chen S."/>
            <person name="Chen Y."/>
            <person name="Clara Vega K."/>
            <person name="Cobuzzi M."/>
            <person name="Conn O.L."/>
            <person name="Crosby I.A."/>
            <person name="Daly S.B."/>
            <person name="DePaz I.X."/>
            <person name="Dhaurali S."/>
            <person name="Dowdy K.M."/>
            <person name="Edokobi N.B."/>
            <person name="Ekanayake A.B."/>
            <person name="Ekekwe S.O."/>
            <person name="Emond M.A."/>
            <person name="Endres L."/>
            <person name="Eng S."/>
            <person name="Felkoski S.A."/>
            <person name="Gant C.D."/>
            <person name="Gaskin B."/>
            <person name="Gondal S."/>
            <person name="Gutmann J."/>
            <person name="Ha T.-A."/>
            <person name="Habteyes H."/>
            <person name="Hariri O."/>
            <person name="Healey R.M."/>
            <person name="Heins J.L."/>
            <person name="Henderson A.L."/>
            <person name="Hernandez F.M.D."/>
            <person name="Hoang P.T."/>
            <person name="Hope K.T."/>
            <person name="Husna A."/>
            <person name="Hussain A."/>
            <person name="Imani O."/>
            <person name="Jackson N.L."/>
            <person name="Jacob V.M."/>
            <person name="Kang C."/>
            <person name="Kantov R.M."/>
            <person name="Kavuru S."/>
            <person name="Kerr M.S.-J.E."/>
            <person name="Khan O.A."/>
            <person name="Khan T.M."/>
            <person name="King T."/>
            <person name="Kulkarni R."/>
            <person name="Li A."/>
            <person name="Maczka C."/>
            <person name="Maisonet E."/>
            <person name="Majethia P.M."/>
            <person name="Malik D.A."/>
            <person name="Mariam A."/>
            <person name="Marquess E.B."/>
            <person name="Mattison J."/>
            <person name="McDonald N."/>
            <person name="Mehr S."/>
            <person name="Mengers S.R."/>
            <person name="Michaels D.P."/>
            <person name="Mondal S."/>
            <person name="Monney de Bebohi F."/>
            <person name="Nakhleh S.I."/>
            <person name="Ndubuizu N.C."/>
            <person name="Nguyen A.H."/>
            <person name="Nguyen K.M."/>
            <person name="Nguyen M.T."/>
            <person name="Nicholas M.L."/>
            <person name="Nimalan J.P."/>
            <person name="O'Connell R.A."/>
            <person name="Odoi E."/>
            <person name="Ojo L."/>
            <person name="Okoye A.E."/>
            <person name="Olateru-Olagbegi O."/>
            <person name="Osei K.V."/>
            <person name="Osei-Tutu A."/>
            <person name="Palilla A.M."/>
            <person name="Pancholi S."/>
            <person name="Park J.H.M."/>
            <person name="Patel K."/>
            <person name="Patel P."/>
            <person name="Pennington E."/>
            <person name="Peterson R.E."/>
            <person name="Pon J."/>
            <person name="Pourkarim H."/>
            <person name="Reed M.L."/>
            <person name="Rottman V."/>
            <person name="Salazar J."/>
            <person name="Samet S."/>
            <person name="Sendze O."/>
            <person name="Stelmack M.A."/>
            <person name="Stinnett R."/>
            <person name="Tchouaga A.L.N."/>
            <person name="Thompson E.M."/>
            <person name="Tran N.G."/>
            <person name="Truong T."/>
            <person name="Udo J.A."/>
            <person name="Verona L.T."/>
            <person name="Vu T.-Q."/>
            <person name="Wade J."/>
            <person name="Wang N.Q."/>
            <person name="Waters Z.M."/>
            <person name="Wellman R.J."/>
            <person name="Woldegabreal S."/>
            <person name="Yee A.C."/>
            <person name="Yirefu M."/>
            <person name="Zahangir S."/>
            <person name="Zhai Y."/>
            <person name="Devine C.L."/>
            <person name="Liao K."/>
            <person name="Prasad P.K."/>
            <person name="Ruthenberg K.J."/>
            <person name="Shonk J.A."/>
            <person name="Way M."/>
            <person name="Yousufi H.K."/>
            <person name="Cao L."/>
            <person name="Fox J."/>
            <person name="Hobbs E."/>
            <person name="Kilic S."/>
            <person name="Nunn R."/>
            <person name="Patel R."/>
            <person name="Rubenstein M."/>
            <person name="Erill I."/>
            <person name="Caruso S.M."/>
            <person name="Hughes L.E."/>
            <person name="Garlena R.A."/>
            <person name="Russell D.A."/>
            <person name="Pope W.H."/>
            <person name="Jacobs-Sera D."/>
            <person name="Hendrix R.W."/>
            <person name="Hatfull G.F."/>
        </authorList>
    </citation>
    <scope>NUCLEOTIDE SEQUENCE [LARGE SCALE GENOMIC DNA]</scope>
</reference>
<organism evidence="2 3">
    <name type="scientific">Streptomyces phage Nanodon</name>
    <dbReference type="NCBI Taxonomy" id="1873777"/>
    <lineage>
        <taxon>Viruses</taxon>
        <taxon>Duplodnaviria</taxon>
        <taxon>Heunggongvirae</taxon>
        <taxon>Uroviricota</taxon>
        <taxon>Caudoviricetes</taxon>
        <taxon>Arquatrovirinae</taxon>
        <taxon>Likavirus</taxon>
        <taxon>Likavirus nanodon</taxon>
    </lineage>
</organism>
<feature type="region of interest" description="Disordered" evidence="1">
    <location>
        <begin position="137"/>
        <end position="173"/>
    </location>
</feature>
<dbReference type="OrthoDB" id="4577at10239"/>
<feature type="compositionally biased region" description="Polar residues" evidence="1">
    <location>
        <begin position="51"/>
        <end position="61"/>
    </location>
</feature>
<feature type="region of interest" description="Disordered" evidence="1">
    <location>
        <begin position="1"/>
        <end position="66"/>
    </location>
</feature>
<sequence>MALTVYPYDEGSVGPTGPEGPMGPKGDKGDKGDTGNTGATGATGAAGANGSQTLRGTTAPSGATGVNGDWYIQEDTRTFLGVTSTTFTLYRKESGAWVQHGSNLGGSKWYTNNTSTSSTDTKPGDMLLRTDTGDIWQRSETGWGSPIGNLKGPKGDTGDTGPQGPQGIPGDGAVSTVNSVSPDVNGNVQLTPGDVGALATTGGTLTGAVTSTPSTGHGLTVYGSSDTSKYFRVTDAGHPYSNSLRATFYNMGVGDTATQFGGGTFVLGVKNATTVPTTAPTNGVYLWSEAGKLKLKGVDGNTVELNDSMPKTGGTFTADFSLEGASGSYRQWSLDVGGAKRWTFQKDDVVEPGDGSGSNLRISSRNDDGTFKSTILFADRGTGQVAIGTTSPYSNTKLSTPGAIGMKDIGTDPTTASGGAAIYSKSGIAYIKQGDGTVFSLSDAVDLSGNQTITGTKTFSNRPVFNDGVTINGVGGIQAAWKTAATSRTSTTTATADPHLVLSTVANGVYEVELNLAWTNGGGGLRVTWTGPSGATLVWTDNDGYGFQAISNVCTFNATTGATIKGLLRNSSSAGNLTMLWAQNTSNAAGTSLASGCYLKLTRLA</sequence>
<dbReference type="EMBL" id="KX344445">
    <property type="protein sequence ID" value="ANT41094.1"/>
    <property type="molecule type" value="Genomic_DNA"/>
</dbReference>
<protein>
    <submittedName>
        <fullName evidence="2">Uncharacterized protein</fullName>
    </submittedName>
</protein>
<dbReference type="Proteomes" id="UP000202682">
    <property type="component" value="Segment"/>
</dbReference>
<keyword evidence="3" id="KW-1185">Reference proteome</keyword>
<dbReference type="InterPro" id="IPR008160">
    <property type="entry name" value="Collagen"/>
</dbReference>
<dbReference type="Pfam" id="PF01391">
    <property type="entry name" value="Collagen"/>
    <property type="match status" value="1"/>
</dbReference>
<feature type="compositionally biased region" description="Low complexity" evidence="1">
    <location>
        <begin position="34"/>
        <end position="50"/>
    </location>
</feature>
<proteinExistence type="predicted"/>
<dbReference type="KEGG" id="vg:29080490"/>
<gene>
    <name evidence="2" type="ORF">SEA_NANODON_24</name>
</gene>
<feature type="compositionally biased region" description="Low complexity" evidence="1">
    <location>
        <begin position="159"/>
        <end position="172"/>
    </location>
</feature>
<dbReference type="GeneID" id="29080490"/>
<accession>A0A1B1PAA2</accession>
<dbReference type="Gene3D" id="6.10.140.2190">
    <property type="match status" value="1"/>
</dbReference>
<evidence type="ECO:0000313" key="2">
    <source>
        <dbReference type="EMBL" id="ANT41094.1"/>
    </source>
</evidence>
<name>A0A1B1PAA2_9CAUD</name>
<dbReference type="RefSeq" id="YP_009287808.1">
    <property type="nucleotide sequence ID" value="NC_031078.1"/>
</dbReference>
<evidence type="ECO:0000313" key="3">
    <source>
        <dbReference type="Proteomes" id="UP000202682"/>
    </source>
</evidence>
<evidence type="ECO:0000256" key="1">
    <source>
        <dbReference type="SAM" id="MobiDB-lite"/>
    </source>
</evidence>